<accession>A0ABP5ZBS0</accession>
<dbReference type="Pfam" id="PF20088">
    <property type="entry name" value="DUF6480"/>
    <property type="match status" value="1"/>
</dbReference>
<keyword evidence="2" id="KW-0812">Transmembrane</keyword>
<sequence length="96" mass="10287">MRRPEPTPPHGRQTGGTMTSDRDRPTPDPDRTPGPEPGGGVPPGETPPVEDSISGAIPRDRVEIRKPWGRWPLVVVLLAGVLVAALLLVRAFDLLA</sequence>
<name>A0ABP5ZBS0_9ACTN</name>
<evidence type="ECO:0000313" key="3">
    <source>
        <dbReference type="EMBL" id="GAA2494850.1"/>
    </source>
</evidence>
<keyword evidence="4" id="KW-1185">Reference proteome</keyword>
<keyword evidence="2" id="KW-1133">Transmembrane helix</keyword>
<dbReference type="InterPro" id="IPR045512">
    <property type="entry name" value="DUF6480"/>
</dbReference>
<protein>
    <submittedName>
        <fullName evidence="3">Uncharacterized protein</fullName>
    </submittedName>
</protein>
<evidence type="ECO:0000256" key="1">
    <source>
        <dbReference type="SAM" id="MobiDB-lite"/>
    </source>
</evidence>
<comment type="caution">
    <text evidence="3">The sequence shown here is derived from an EMBL/GenBank/DDBJ whole genome shotgun (WGS) entry which is preliminary data.</text>
</comment>
<gene>
    <name evidence="3" type="ORF">GCM10010406_33710</name>
</gene>
<dbReference type="EMBL" id="BAAATA010000019">
    <property type="protein sequence ID" value="GAA2494850.1"/>
    <property type="molecule type" value="Genomic_DNA"/>
</dbReference>
<feature type="transmembrane region" description="Helical" evidence="2">
    <location>
        <begin position="71"/>
        <end position="92"/>
    </location>
</feature>
<evidence type="ECO:0000256" key="2">
    <source>
        <dbReference type="SAM" id="Phobius"/>
    </source>
</evidence>
<evidence type="ECO:0000313" key="4">
    <source>
        <dbReference type="Proteomes" id="UP001501358"/>
    </source>
</evidence>
<reference evidence="4" key="1">
    <citation type="journal article" date="2019" name="Int. J. Syst. Evol. Microbiol.">
        <title>The Global Catalogue of Microorganisms (GCM) 10K type strain sequencing project: providing services to taxonomists for standard genome sequencing and annotation.</title>
        <authorList>
            <consortium name="The Broad Institute Genomics Platform"/>
            <consortium name="The Broad Institute Genome Sequencing Center for Infectious Disease"/>
            <person name="Wu L."/>
            <person name="Ma J."/>
        </authorList>
    </citation>
    <scope>NUCLEOTIDE SEQUENCE [LARGE SCALE GENOMIC DNA]</scope>
    <source>
        <strain evidence="4">JCM 6307</strain>
    </source>
</reference>
<feature type="compositionally biased region" description="Basic and acidic residues" evidence="1">
    <location>
        <begin position="20"/>
        <end position="33"/>
    </location>
</feature>
<organism evidence="3 4">
    <name type="scientific">Streptomyces thermolineatus</name>
    <dbReference type="NCBI Taxonomy" id="44033"/>
    <lineage>
        <taxon>Bacteria</taxon>
        <taxon>Bacillati</taxon>
        <taxon>Actinomycetota</taxon>
        <taxon>Actinomycetes</taxon>
        <taxon>Kitasatosporales</taxon>
        <taxon>Streptomycetaceae</taxon>
        <taxon>Streptomyces</taxon>
    </lineage>
</organism>
<dbReference type="Proteomes" id="UP001501358">
    <property type="component" value="Unassembled WGS sequence"/>
</dbReference>
<keyword evidence="2" id="KW-0472">Membrane</keyword>
<proteinExistence type="predicted"/>
<feature type="region of interest" description="Disordered" evidence="1">
    <location>
        <begin position="1"/>
        <end position="58"/>
    </location>
</feature>